<gene>
    <name evidence="2" type="ORF">QLX08_011314</name>
</gene>
<proteinExistence type="predicted"/>
<keyword evidence="3" id="KW-1185">Reference proteome</keyword>
<protein>
    <submittedName>
        <fullName evidence="2">Uncharacterized protein</fullName>
    </submittedName>
</protein>
<comment type="caution">
    <text evidence="2">The sequence shown here is derived from an EMBL/GenBank/DDBJ whole genome shotgun (WGS) entry which is preliminary data.</text>
</comment>
<dbReference type="AlphaFoldDB" id="A0AAW0Z8I7"/>
<dbReference type="Proteomes" id="UP001432146">
    <property type="component" value="Unassembled WGS sequence"/>
</dbReference>
<dbReference type="EMBL" id="JAWNGG020000363">
    <property type="protein sequence ID" value="KAK9293910.1"/>
    <property type="molecule type" value="Genomic_DNA"/>
</dbReference>
<reference evidence="2 3" key="1">
    <citation type="submission" date="2024-05" db="EMBL/GenBank/DDBJ databases">
        <title>The nuclear and mitochondrial genome assemblies of Tetragonisca angustula (Apidae: Meliponini), a tiny yet remarkable pollinator in the Neotropics.</title>
        <authorList>
            <person name="Ferrari R."/>
            <person name="Ricardo P.C."/>
            <person name="Dias F.C."/>
            <person name="Araujo N.S."/>
            <person name="Soares D.O."/>
            <person name="Zhou Q.-S."/>
            <person name="Zhu C.-D."/>
            <person name="Coutinho L."/>
            <person name="Airas M.C."/>
            <person name="Batista T.M."/>
        </authorList>
    </citation>
    <scope>NUCLEOTIDE SEQUENCE [LARGE SCALE GENOMIC DNA]</scope>
    <source>
        <strain evidence="2">ASF017062</strain>
        <tissue evidence="2">Abdomen</tissue>
    </source>
</reference>
<evidence type="ECO:0000313" key="3">
    <source>
        <dbReference type="Proteomes" id="UP001432146"/>
    </source>
</evidence>
<name>A0AAW0Z8I7_9HYME</name>
<evidence type="ECO:0000256" key="1">
    <source>
        <dbReference type="SAM" id="MobiDB-lite"/>
    </source>
</evidence>
<organism evidence="2 3">
    <name type="scientific">Tetragonisca angustula</name>
    <dbReference type="NCBI Taxonomy" id="166442"/>
    <lineage>
        <taxon>Eukaryota</taxon>
        <taxon>Metazoa</taxon>
        <taxon>Ecdysozoa</taxon>
        <taxon>Arthropoda</taxon>
        <taxon>Hexapoda</taxon>
        <taxon>Insecta</taxon>
        <taxon>Pterygota</taxon>
        <taxon>Neoptera</taxon>
        <taxon>Endopterygota</taxon>
        <taxon>Hymenoptera</taxon>
        <taxon>Apocrita</taxon>
        <taxon>Aculeata</taxon>
        <taxon>Apoidea</taxon>
        <taxon>Anthophila</taxon>
        <taxon>Apidae</taxon>
        <taxon>Tetragonisca</taxon>
    </lineage>
</organism>
<evidence type="ECO:0000313" key="2">
    <source>
        <dbReference type="EMBL" id="KAK9293910.1"/>
    </source>
</evidence>
<feature type="region of interest" description="Disordered" evidence="1">
    <location>
        <begin position="22"/>
        <end position="45"/>
    </location>
</feature>
<sequence>MQRTISLSRVLFRVDLGLYSLETDPAPTSRLSRDSGNESTRGSRKLNKILTKLNRSNVFQLEILRVQTCNANDNGQTVQEQQGLTTTQLARIRLPSRK</sequence>
<accession>A0AAW0Z8I7</accession>